<accession>A0A8B8CB34</accession>
<dbReference type="OrthoDB" id="10252017at2759"/>
<sequence length="295" mass="32817">MLHKTGFIFVTGIAITLTYDDLSFKKNATQSTVQVSKDKDLYKADNALDKDITTCMRTEPIGTNSPDKTVWWKVDLGGVHNIHSVNILFKNYDGYERRQQGRFAGFSIYTGNTDNLENSSLCYKDGPTLPPLNFTTTCFISGRYIIFYNERLDGVTYPAGYETSSTVYTELCEVQVYGCLRPDVYGSDCNESCPANCIYNTCHIQNGTCFSCKPGWTGRTCNTGCSDGLYGPDCKQHCSEHCRDNSVCDHVTGLCGMGCAAGWSGSLCNKDKFSKPLKDLFNFMFPNNKSKKVTT</sequence>
<evidence type="ECO:0000313" key="2">
    <source>
        <dbReference type="Proteomes" id="UP000694844"/>
    </source>
</evidence>
<dbReference type="GeneID" id="111117501"/>
<dbReference type="SUPFAM" id="SSF49785">
    <property type="entry name" value="Galactose-binding domain-like"/>
    <property type="match status" value="1"/>
</dbReference>
<dbReference type="Proteomes" id="UP000694844">
    <property type="component" value="Chromosome 10"/>
</dbReference>
<gene>
    <name evidence="3" type="primary">LOC111117501</name>
</gene>
<dbReference type="Gene3D" id="2.60.120.260">
    <property type="entry name" value="Galactose-binding domain-like"/>
    <property type="match status" value="1"/>
</dbReference>
<proteinExistence type="predicted"/>
<dbReference type="PANTHER" id="PTHR24043">
    <property type="entry name" value="SCAVENGER RECEPTOR CLASS F"/>
    <property type="match status" value="1"/>
</dbReference>
<dbReference type="RefSeq" id="XP_022312349.1">
    <property type="nucleotide sequence ID" value="XM_022456641.1"/>
</dbReference>
<organism evidence="2 3">
    <name type="scientific">Crassostrea virginica</name>
    <name type="common">Eastern oyster</name>
    <dbReference type="NCBI Taxonomy" id="6565"/>
    <lineage>
        <taxon>Eukaryota</taxon>
        <taxon>Metazoa</taxon>
        <taxon>Spiralia</taxon>
        <taxon>Lophotrochozoa</taxon>
        <taxon>Mollusca</taxon>
        <taxon>Bivalvia</taxon>
        <taxon>Autobranchia</taxon>
        <taxon>Pteriomorphia</taxon>
        <taxon>Ostreida</taxon>
        <taxon>Ostreoidea</taxon>
        <taxon>Ostreidae</taxon>
        <taxon>Crassostrea</taxon>
    </lineage>
</organism>
<dbReference type="InterPro" id="IPR008979">
    <property type="entry name" value="Galactose-bd-like_sf"/>
</dbReference>
<dbReference type="InterPro" id="IPR042635">
    <property type="entry name" value="MEGF10/SREC1/2-like"/>
</dbReference>
<protein>
    <submittedName>
        <fullName evidence="3">Multiple epidermal growth factor-like domains protein 6 isoform X1</fullName>
    </submittedName>
</protein>
<dbReference type="Gene3D" id="2.170.300.10">
    <property type="entry name" value="Tie2 ligand-binding domain superfamily"/>
    <property type="match status" value="1"/>
</dbReference>
<evidence type="ECO:0000313" key="3">
    <source>
        <dbReference type="RefSeq" id="XP_022312349.1"/>
    </source>
</evidence>
<dbReference type="AlphaFoldDB" id="A0A8B8CB34"/>
<keyword evidence="1" id="KW-0245">EGF-like domain</keyword>
<keyword evidence="2" id="KW-1185">Reference proteome</keyword>
<dbReference type="GO" id="GO:0005044">
    <property type="term" value="F:scavenger receptor activity"/>
    <property type="evidence" value="ECO:0007669"/>
    <property type="project" value="InterPro"/>
</dbReference>
<dbReference type="Pfam" id="PF22633">
    <property type="entry name" value="F5_F8_type_C_2"/>
    <property type="match status" value="1"/>
</dbReference>
<evidence type="ECO:0000256" key="1">
    <source>
        <dbReference type="ARBA" id="ARBA00022536"/>
    </source>
</evidence>
<dbReference type="KEGG" id="cvn:111117501"/>
<name>A0A8B8CB34_CRAVI</name>
<reference evidence="3" key="1">
    <citation type="submission" date="2025-08" db="UniProtKB">
        <authorList>
            <consortium name="RefSeq"/>
        </authorList>
    </citation>
    <scope>IDENTIFICATION</scope>
    <source>
        <tissue evidence="3">Whole sample</tissue>
    </source>
</reference>
<dbReference type="PANTHER" id="PTHR24043:SF8">
    <property type="entry name" value="EGF-LIKE DOMAIN-CONTAINING PROTEIN"/>
    <property type="match status" value="1"/>
</dbReference>